<dbReference type="GO" id="GO:0046872">
    <property type="term" value="F:metal ion binding"/>
    <property type="evidence" value="ECO:0007669"/>
    <property type="project" value="UniProtKB-UniRule"/>
</dbReference>
<evidence type="ECO:0000256" key="2">
    <source>
        <dbReference type="ARBA" id="ARBA00011955"/>
    </source>
</evidence>
<dbReference type="FunFam" id="3.10.520.10:FF:000001">
    <property type="entry name" value="FAD:protein FMN transferase"/>
    <property type="match status" value="1"/>
</dbReference>
<dbReference type="AlphaFoldDB" id="A0A1F6GMW5"/>
<evidence type="ECO:0000256" key="14">
    <source>
        <dbReference type="ARBA" id="ARBA00023288"/>
    </source>
</evidence>
<dbReference type="InterPro" id="IPR003374">
    <property type="entry name" value="ApbE-like_sf"/>
</dbReference>
<comment type="caution">
    <text evidence="20">The sequence shown here is derived from an EMBL/GenBank/DDBJ whole genome shotgun (WGS) entry which is preliminary data.</text>
</comment>
<evidence type="ECO:0000256" key="8">
    <source>
        <dbReference type="ARBA" id="ARBA00022723"/>
    </source>
</evidence>
<dbReference type="Gene3D" id="3.10.520.10">
    <property type="entry name" value="ApbE-like domains"/>
    <property type="match status" value="1"/>
</dbReference>
<dbReference type="Pfam" id="PF02424">
    <property type="entry name" value="ApbE"/>
    <property type="match status" value="1"/>
</dbReference>
<evidence type="ECO:0000256" key="13">
    <source>
        <dbReference type="ARBA" id="ARBA00023139"/>
    </source>
</evidence>
<proteinExistence type="inferred from homology"/>
<keyword evidence="12" id="KW-0472">Membrane</keyword>
<evidence type="ECO:0000256" key="1">
    <source>
        <dbReference type="ARBA" id="ARBA00008282"/>
    </source>
</evidence>
<evidence type="ECO:0000256" key="11">
    <source>
        <dbReference type="ARBA" id="ARBA00022842"/>
    </source>
</evidence>
<evidence type="ECO:0000256" key="16">
    <source>
        <dbReference type="ARBA" id="ARBA00048540"/>
    </source>
</evidence>
<dbReference type="InterPro" id="IPR024932">
    <property type="entry name" value="ApbE"/>
</dbReference>
<keyword evidence="5" id="KW-0997">Cell inner membrane</keyword>
<keyword evidence="4" id="KW-1003">Cell membrane</keyword>
<dbReference type="EMBL" id="MFNF01000057">
    <property type="protein sequence ID" value="OGG99465.1"/>
    <property type="molecule type" value="Genomic_DNA"/>
</dbReference>
<evidence type="ECO:0000313" key="20">
    <source>
        <dbReference type="EMBL" id="OGG99465.1"/>
    </source>
</evidence>
<keyword evidence="13" id="KW-0564">Palmitate</keyword>
<keyword evidence="10 18" id="KW-0274">FAD</keyword>
<dbReference type="GO" id="GO:0016740">
    <property type="term" value="F:transferase activity"/>
    <property type="evidence" value="ECO:0007669"/>
    <property type="project" value="UniProtKB-UniRule"/>
</dbReference>
<name>A0A1F6GMW5_9PROT</name>
<organism evidence="20 21">
    <name type="scientific">Candidatus Lambdaproteobacteria bacterium RIFOXYD2_FULL_56_26</name>
    <dbReference type="NCBI Taxonomy" id="1817773"/>
    <lineage>
        <taxon>Bacteria</taxon>
        <taxon>Pseudomonadati</taxon>
        <taxon>Pseudomonadota</taxon>
        <taxon>Candidatus Lambdaproteobacteria</taxon>
    </lineage>
</organism>
<feature type="binding site" evidence="19">
    <location>
        <position position="301"/>
    </location>
    <ligand>
        <name>Mg(2+)</name>
        <dbReference type="ChEBI" id="CHEBI:18420"/>
    </ligand>
</feature>
<dbReference type="PIRSF" id="PIRSF006268">
    <property type="entry name" value="ApbE"/>
    <property type="match status" value="1"/>
</dbReference>
<keyword evidence="8 18" id="KW-0479">Metal-binding</keyword>
<sequence length="351" mass="37929">MTLVVSLKRPLFWGLFCLALLSGCIKGEVQPVALSGETMGAGYHVKYLPVEGAPEPGEVQRLIELLLSSLDSKMSTYKEGTELAEFNRQTSTKPFAVSPETLEVLSEAIWIGKRSGGALDVTVLPLVELWGFGKNKGQDTSTLPTSEQIKAAQAKLGLDQLVLDPKGLTLTKKNPALQIDFSAIAPGFAADQIAELLDLFELKNHMVEVGGEVRAEGTRGNGEPWRIGIEQPLAEAGKIELVVELKNQSLATSGDYRNYYEKDGKRYSHTLDPKTGRPIDHKLASVSVVTPSCMSADGWATALNVLGEEQGFALAQKEGLAAFFIYRDGEGFKTKATPAFLALQKGPQPKP</sequence>
<keyword evidence="11 18" id="KW-0460">Magnesium</keyword>
<comment type="cofactor">
    <cofactor evidence="19">
        <name>Mg(2+)</name>
        <dbReference type="ChEBI" id="CHEBI:18420"/>
    </cofactor>
    <cofactor evidence="19">
        <name>Mn(2+)</name>
        <dbReference type="ChEBI" id="CHEBI:29035"/>
    </cofactor>
    <text evidence="19">Magnesium. Can also use manganese.</text>
</comment>
<evidence type="ECO:0000256" key="7">
    <source>
        <dbReference type="ARBA" id="ARBA00022679"/>
    </source>
</evidence>
<evidence type="ECO:0000256" key="3">
    <source>
        <dbReference type="ARBA" id="ARBA00016337"/>
    </source>
</evidence>
<dbReference type="PANTHER" id="PTHR30040:SF2">
    <property type="entry name" value="FAD:PROTEIN FMN TRANSFERASE"/>
    <property type="match status" value="1"/>
</dbReference>
<accession>A0A1F6GMW5</accession>
<dbReference type="SUPFAM" id="SSF143631">
    <property type="entry name" value="ApbE-like"/>
    <property type="match status" value="1"/>
</dbReference>
<evidence type="ECO:0000256" key="18">
    <source>
        <dbReference type="PIRNR" id="PIRNR006268"/>
    </source>
</evidence>
<reference evidence="20 21" key="1">
    <citation type="journal article" date="2016" name="Nat. Commun.">
        <title>Thousands of microbial genomes shed light on interconnected biogeochemical processes in an aquifer system.</title>
        <authorList>
            <person name="Anantharaman K."/>
            <person name="Brown C.T."/>
            <person name="Hug L.A."/>
            <person name="Sharon I."/>
            <person name="Castelle C.J."/>
            <person name="Probst A.J."/>
            <person name="Thomas B.C."/>
            <person name="Singh A."/>
            <person name="Wilkins M.J."/>
            <person name="Karaoz U."/>
            <person name="Brodie E.L."/>
            <person name="Williams K.H."/>
            <person name="Hubbard S.S."/>
            <person name="Banfield J.F."/>
        </authorList>
    </citation>
    <scope>NUCLEOTIDE SEQUENCE [LARGE SCALE GENOMIC DNA]</scope>
</reference>
<keyword evidence="14" id="KW-0449">Lipoprotein</keyword>
<comment type="subcellular location">
    <subcellularLocation>
        <location evidence="17">Cell inner membrane</location>
        <topology evidence="17">Lipid-anchor</topology>
        <orientation evidence="17">Periplasmic side</orientation>
    </subcellularLocation>
</comment>
<evidence type="ECO:0000256" key="12">
    <source>
        <dbReference type="ARBA" id="ARBA00023136"/>
    </source>
</evidence>
<evidence type="ECO:0000256" key="10">
    <source>
        <dbReference type="ARBA" id="ARBA00022827"/>
    </source>
</evidence>
<dbReference type="PANTHER" id="PTHR30040">
    <property type="entry name" value="THIAMINE BIOSYNTHESIS LIPOPROTEIN APBE"/>
    <property type="match status" value="1"/>
</dbReference>
<evidence type="ECO:0000256" key="4">
    <source>
        <dbReference type="ARBA" id="ARBA00022475"/>
    </source>
</evidence>
<keyword evidence="6 18" id="KW-0285">Flavoprotein</keyword>
<evidence type="ECO:0000256" key="9">
    <source>
        <dbReference type="ARBA" id="ARBA00022729"/>
    </source>
</evidence>
<feature type="binding site" evidence="19">
    <location>
        <position position="297"/>
    </location>
    <ligand>
        <name>Mg(2+)</name>
        <dbReference type="ChEBI" id="CHEBI:18420"/>
    </ligand>
</feature>
<protein>
    <recommendedName>
        <fullName evidence="3 18">FAD:protein FMN transferase</fullName>
        <ecNumber evidence="2 18">2.7.1.180</ecNumber>
    </recommendedName>
    <alternativeName>
        <fullName evidence="15 18">Flavin transferase</fullName>
    </alternativeName>
</protein>
<evidence type="ECO:0000313" key="21">
    <source>
        <dbReference type="Proteomes" id="UP000177583"/>
    </source>
</evidence>
<dbReference type="EC" id="2.7.1.180" evidence="2 18"/>
<dbReference type="GO" id="GO:0005886">
    <property type="term" value="C:plasma membrane"/>
    <property type="evidence" value="ECO:0007669"/>
    <property type="project" value="UniProtKB-SubCell"/>
</dbReference>
<dbReference type="Proteomes" id="UP000177583">
    <property type="component" value="Unassembled WGS sequence"/>
</dbReference>
<keyword evidence="7 18" id="KW-0808">Transferase</keyword>
<feature type="binding site" evidence="19">
    <location>
        <position position="183"/>
    </location>
    <ligand>
        <name>Mg(2+)</name>
        <dbReference type="ChEBI" id="CHEBI:18420"/>
    </ligand>
</feature>
<keyword evidence="9" id="KW-0732">Signal</keyword>
<evidence type="ECO:0000256" key="6">
    <source>
        <dbReference type="ARBA" id="ARBA00022630"/>
    </source>
</evidence>
<evidence type="ECO:0000256" key="5">
    <source>
        <dbReference type="ARBA" id="ARBA00022519"/>
    </source>
</evidence>
<evidence type="ECO:0000256" key="15">
    <source>
        <dbReference type="ARBA" id="ARBA00031306"/>
    </source>
</evidence>
<gene>
    <name evidence="20" type="ORF">A2557_12790</name>
</gene>
<evidence type="ECO:0000256" key="19">
    <source>
        <dbReference type="PIRSR" id="PIRSR006268-2"/>
    </source>
</evidence>
<evidence type="ECO:0000256" key="17">
    <source>
        <dbReference type="ARBA" id="ARBA00060485"/>
    </source>
</evidence>
<comment type="catalytic activity">
    <reaction evidence="16 18">
        <text>L-threonyl-[protein] + FAD = FMN-L-threonyl-[protein] + AMP + H(+)</text>
        <dbReference type="Rhea" id="RHEA:36847"/>
        <dbReference type="Rhea" id="RHEA-COMP:11060"/>
        <dbReference type="Rhea" id="RHEA-COMP:11061"/>
        <dbReference type="ChEBI" id="CHEBI:15378"/>
        <dbReference type="ChEBI" id="CHEBI:30013"/>
        <dbReference type="ChEBI" id="CHEBI:57692"/>
        <dbReference type="ChEBI" id="CHEBI:74257"/>
        <dbReference type="ChEBI" id="CHEBI:456215"/>
        <dbReference type="EC" id="2.7.1.180"/>
    </reaction>
</comment>
<comment type="similarity">
    <text evidence="1 18">Belongs to the ApbE family.</text>
</comment>